<feature type="domain" description="HTH tetR-type" evidence="5">
    <location>
        <begin position="14"/>
        <end position="74"/>
    </location>
</feature>
<reference evidence="7" key="1">
    <citation type="submission" date="2021-01" db="EMBL/GenBank/DDBJ databases">
        <title>Genome public.</title>
        <authorList>
            <person name="Liu C."/>
            <person name="Sun Q."/>
        </authorList>
    </citation>
    <scope>NUCLEOTIDE SEQUENCE [LARGE SCALE GENOMIC DNA]</scope>
    <source>
        <strain evidence="7">YIM B02556</strain>
    </source>
</reference>
<protein>
    <submittedName>
        <fullName evidence="6">TetR/AcrR family transcriptional regulator</fullName>
    </submittedName>
</protein>
<dbReference type="PANTHER" id="PTHR30055:SF234">
    <property type="entry name" value="HTH-TYPE TRANSCRIPTIONAL REGULATOR BETI"/>
    <property type="match status" value="1"/>
</dbReference>
<keyword evidence="2 4" id="KW-0238">DNA-binding</keyword>
<sequence length="187" mass="20307">MTRPRGRPPHNKATVSRDGILSAALDLVDTHGVDAFTMRTLAGRLQINPMTIYHHFGDRDGLIGAMSERVYCGVSAPPAGDPRSRIDTLLRAYHGQVLNHPGLTLLIFSRPTVFPEQAQRITEEIAQLLVEAGLSPQKTRLWVNILVDFTHGAAIATAIGGRCNSEASGSQDDYDKALAELLDGLKN</sequence>
<dbReference type="Gene3D" id="1.10.357.10">
    <property type="entry name" value="Tetracycline Repressor, domain 2"/>
    <property type="match status" value="1"/>
</dbReference>
<evidence type="ECO:0000256" key="1">
    <source>
        <dbReference type="ARBA" id="ARBA00023015"/>
    </source>
</evidence>
<organism evidence="6 7">
    <name type="scientific">Azospirillum endophyticum</name>
    <dbReference type="NCBI Taxonomy" id="2800326"/>
    <lineage>
        <taxon>Bacteria</taxon>
        <taxon>Pseudomonadati</taxon>
        <taxon>Pseudomonadota</taxon>
        <taxon>Alphaproteobacteria</taxon>
        <taxon>Rhodospirillales</taxon>
        <taxon>Azospirillaceae</taxon>
        <taxon>Azospirillum</taxon>
    </lineage>
</organism>
<keyword evidence="1" id="KW-0805">Transcription regulation</keyword>
<dbReference type="InterPro" id="IPR050109">
    <property type="entry name" value="HTH-type_TetR-like_transc_reg"/>
</dbReference>
<comment type="caution">
    <text evidence="6">The sequence shown here is derived from an EMBL/GenBank/DDBJ whole genome shotgun (WGS) entry which is preliminary data.</text>
</comment>
<feature type="DNA-binding region" description="H-T-H motif" evidence="4">
    <location>
        <begin position="37"/>
        <end position="56"/>
    </location>
</feature>
<dbReference type="PANTHER" id="PTHR30055">
    <property type="entry name" value="HTH-TYPE TRANSCRIPTIONAL REGULATOR RUTR"/>
    <property type="match status" value="1"/>
</dbReference>
<dbReference type="SUPFAM" id="SSF46689">
    <property type="entry name" value="Homeodomain-like"/>
    <property type="match status" value="1"/>
</dbReference>
<evidence type="ECO:0000256" key="4">
    <source>
        <dbReference type="PROSITE-ProRule" id="PRU00335"/>
    </source>
</evidence>
<proteinExistence type="predicted"/>
<keyword evidence="7" id="KW-1185">Reference proteome</keyword>
<dbReference type="PRINTS" id="PR00455">
    <property type="entry name" value="HTHTETR"/>
</dbReference>
<dbReference type="Proteomes" id="UP000652760">
    <property type="component" value="Unassembled WGS sequence"/>
</dbReference>
<evidence type="ECO:0000256" key="3">
    <source>
        <dbReference type="ARBA" id="ARBA00023163"/>
    </source>
</evidence>
<evidence type="ECO:0000256" key="2">
    <source>
        <dbReference type="ARBA" id="ARBA00023125"/>
    </source>
</evidence>
<dbReference type="PROSITE" id="PS50977">
    <property type="entry name" value="HTH_TETR_2"/>
    <property type="match status" value="1"/>
</dbReference>
<evidence type="ECO:0000313" key="6">
    <source>
        <dbReference type="EMBL" id="MBK1838847.1"/>
    </source>
</evidence>
<dbReference type="Pfam" id="PF00440">
    <property type="entry name" value="TetR_N"/>
    <property type="match status" value="1"/>
</dbReference>
<dbReference type="RefSeq" id="WP_200194456.1">
    <property type="nucleotide sequence ID" value="NZ_JAENHM010000046.1"/>
</dbReference>
<evidence type="ECO:0000259" key="5">
    <source>
        <dbReference type="PROSITE" id="PS50977"/>
    </source>
</evidence>
<dbReference type="SUPFAM" id="SSF48498">
    <property type="entry name" value="Tetracyclin repressor-like, C-terminal domain"/>
    <property type="match status" value="1"/>
</dbReference>
<evidence type="ECO:0000313" key="7">
    <source>
        <dbReference type="Proteomes" id="UP000652760"/>
    </source>
</evidence>
<keyword evidence="3" id="KW-0804">Transcription</keyword>
<gene>
    <name evidence="6" type="ORF">JHL17_15620</name>
</gene>
<dbReference type="InterPro" id="IPR009057">
    <property type="entry name" value="Homeodomain-like_sf"/>
</dbReference>
<dbReference type="EMBL" id="JAENHM010000046">
    <property type="protein sequence ID" value="MBK1838847.1"/>
    <property type="molecule type" value="Genomic_DNA"/>
</dbReference>
<name>A0ABS1F6E2_9PROT</name>
<dbReference type="InterPro" id="IPR036271">
    <property type="entry name" value="Tet_transcr_reg_TetR-rel_C_sf"/>
</dbReference>
<dbReference type="InterPro" id="IPR001647">
    <property type="entry name" value="HTH_TetR"/>
</dbReference>
<accession>A0ABS1F6E2</accession>